<evidence type="ECO:0000313" key="1">
    <source>
        <dbReference type="EMBL" id="PVH63554.1"/>
    </source>
</evidence>
<organism evidence="1">
    <name type="scientific">Panicum hallii</name>
    <dbReference type="NCBI Taxonomy" id="206008"/>
    <lineage>
        <taxon>Eukaryota</taxon>
        <taxon>Viridiplantae</taxon>
        <taxon>Streptophyta</taxon>
        <taxon>Embryophyta</taxon>
        <taxon>Tracheophyta</taxon>
        <taxon>Spermatophyta</taxon>
        <taxon>Magnoliopsida</taxon>
        <taxon>Liliopsida</taxon>
        <taxon>Poales</taxon>
        <taxon>Poaceae</taxon>
        <taxon>PACMAD clade</taxon>
        <taxon>Panicoideae</taxon>
        <taxon>Panicodae</taxon>
        <taxon>Paniceae</taxon>
        <taxon>Panicinae</taxon>
        <taxon>Panicum</taxon>
        <taxon>Panicum sect. Panicum</taxon>
    </lineage>
</organism>
<dbReference type="Gramene" id="PVH63554">
    <property type="protein sequence ID" value="PVH63554"/>
    <property type="gene ID" value="PAHAL_2G054300"/>
</dbReference>
<proteinExistence type="predicted"/>
<dbReference type="EMBL" id="CM008047">
    <property type="protein sequence ID" value="PVH63554.1"/>
    <property type="molecule type" value="Genomic_DNA"/>
</dbReference>
<protein>
    <submittedName>
        <fullName evidence="1">Uncharacterized protein</fullName>
    </submittedName>
</protein>
<dbReference type="AlphaFoldDB" id="A0A2T8KN38"/>
<reference evidence="1" key="1">
    <citation type="submission" date="2018-04" db="EMBL/GenBank/DDBJ databases">
        <title>WGS assembly of Panicum hallii.</title>
        <authorList>
            <person name="Lovell J."/>
            <person name="Jenkins J."/>
            <person name="Lowry D."/>
            <person name="Mamidi S."/>
            <person name="Sreedasyam A."/>
            <person name="Weng X."/>
            <person name="Barry K."/>
            <person name="Bonette J."/>
            <person name="Campitelli B."/>
            <person name="Daum C."/>
            <person name="Gordon S."/>
            <person name="Gould B."/>
            <person name="Lipzen A."/>
            <person name="Macqueen A."/>
            <person name="Palacio-Mejia J."/>
            <person name="Plott C."/>
            <person name="Shakirov E."/>
            <person name="Shu S."/>
            <person name="Yoshinaga Y."/>
            <person name="Zane M."/>
            <person name="Rokhsar D."/>
            <person name="Grimwood J."/>
            <person name="Schmutz J."/>
            <person name="Juenger T."/>
        </authorList>
    </citation>
    <scope>NUCLEOTIDE SEQUENCE [LARGE SCALE GENOMIC DNA]</scope>
    <source>
        <strain evidence="1">FIL2</strain>
    </source>
</reference>
<sequence length="51" mass="6099">MQDQKFIDCTRPNHTYCVHTTILRNSHISLQFTFIFSKHIYVKANLHMTSM</sequence>
<accession>A0A2T8KN38</accession>
<dbReference type="Proteomes" id="UP000243499">
    <property type="component" value="Chromosome 2"/>
</dbReference>
<gene>
    <name evidence="1" type="ORF">PAHAL_2G054300</name>
</gene>
<name>A0A2T8KN38_9POAL</name>